<dbReference type="Gene3D" id="2.115.10.20">
    <property type="entry name" value="Glycosyl hydrolase domain, family 43"/>
    <property type="match status" value="1"/>
</dbReference>
<comment type="caution">
    <text evidence="6">The sequence shown here is derived from an EMBL/GenBank/DDBJ whole genome shotgun (WGS) entry which is preliminary data.</text>
</comment>
<comment type="similarity">
    <text evidence="1 4">Belongs to the glycosyl hydrolase 43 family.</text>
</comment>
<feature type="domain" description="Beta-xylosidase C-terminal Concanavalin A-like" evidence="5">
    <location>
        <begin position="307"/>
        <end position="496"/>
    </location>
</feature>
<dbReference type="Gene3D" id="2.60.120.200">
    <property type="match status" value="1"/>
</dbReference>
<keyword evidence="2 4" id="KW-0378">Hydrolase</keyword>
<sequence length="500" mass="54270">MPATGNTVRNPVLPGFHPDPSVCKVGADYYLACSSFEYFPGVPIFHSRDLVHWNQIGNVLERPSQLRLPSETQSSGGIYAPTLRHFDGRFWLITTNVNDGGNLLVTATDPAGPWSDPIRLPGVKGIDPDLARDDDGNYWCTVAGIGQIRIDPYTGESFGPQRRLWSGAPGAKAPEAPHLYRIGDYWYLLIAEGGTERCHGVAIARGRTPNGPFEPCPDNPILTHRGTDHPIQNTGHADLVQGPDGSWWMVLLGVRARGGTPGWHVLGRETFLAPVTWTDGWPVVGELSPDMPAPPWPLQPAPAAPVRDDFDLSELAPCWISPRQRPEQSCTTKERAGWLTLHARGNSLDDPDVTFVGRRQQHLSCRVRAMIDPAGGRGGLAVRLDERHHYDIEATSGEIRVLARVGPLRTVVAARAVSAGPVVLGIEAAVTRTVNDARTGPDSLTLGVEEPDGTFAGLATLEGRYLSTEVAGGFTGRVIGMYAAEGTVHVDWFDYEPLDH</sequence>
<dbReference type="SUPFAM" id="SSF75005">
    <property type="entry name" value="Arabinanase/levansucrase/invertase"/>
    <property type="match status" value="1"/>
</dbReference>
<dbReference type="SUPFAM" id="SSF49899">
    <property type="entry name" value="Concanavalin A-like lectins/glucanases"/>
    <property type="match status" value="1"/>
</dbReference>
<evidence type="ECO:0000256" key="1">
    <source>
        <dbReference type="ARBA" id="ARBA00009865"/>
    </source>
</evidence>
<dbReference type="Pfam" id="PF17851">
    <property type="entry name" value="GH43_C2"/>
    <property type="match status" value="1"/>
</dbReference>
<dbReference type="InterPro" id="IPR013320">
    <property type="entry name" value="ConA-like_dom_sf"/>
</dbReference>
<dbReference type="CDD" id="cd18617">
    <property type="entry name" value="GH43_XynB-like"/>
    <property type="match status" value="1"/>
</dbReference>
<protein>
    <submittedName>
        <fullName evidence="6">Glycoside hydrolase family 43 protein</fullName>
    </submittedName>
</protein>
<gene>
    <name evidence="6" type="ORF">RM590_13615</name>
</gene>
<dbReference type="Pfam" id="PF04616">
    <property type="entry name" value="Glyco_hydro_43"/>
    <property type="match status" value="1"/>
</dbReference>
<dbReference type="EMBL" id="JAVREL010000006">
    <property type="protein sequence ID" value="MDT0343641.1"/>
    <property type="molecule type" value="Genomic_DNA"/>
</dbReference>
<evidence type="ECO:0000256" key="4">
    <source>
        <dbReference type="RuleBase" id="RU361187"/>
    </source>
</evidence>
<keyword evidence="7" id="KW-1185">Reference proteome</keyword>
<proteinExistence type="inferred from homology"/>
<dbReference type="InterPro" id="IPR006710">
    <property type="entry name" value="Glyco_hydro_43"/>
</dbReference>
<reference evidence="7" key="1">
    <citation type="submission" date="2023-07" db="EMBL/GenBank/DDBJ databases">
        <title>30 novel species of actinomycetes from the DSMZ collection.</title>
        <authorList>
            <person name="Nouioui I."/>
        </authorList>
    </citation>
    <scope>NUCLEOTIDE SEQUENCE [LARGE SCALE GENOMIC DNA]</scope>
    <source>
        <strain evidence="7">DSM 44938</strain>
    </source>
</reference>
<dbReference type="InterPro" id="IPR051795">
    <property type="entry name" value="Glycosyl_Hydrlase_43"/>
</dbReference>
<name>A0ABU2MPT6_9ACTN</name>
<evidence type="ECO:0000313" key="7">
    <source>
        <dbReference type="Proteomes" id="UP001183246"/>
    </source>
</evidence>
<evidence type="ECO:0000313" key="6">
    <source>
        <dbReference type="EMBL" id="MDT0343641.1"/>
    </source>
</evidence>
<accession>A0ABU2MPT6</accession>
<evidence type="ECO:0000256" key="3">
    <source>
        <dbReference type="ARBA" id="ARBA00023295"/>
    </source>
</evidence>
<dbReference type="RefSeq" id="WP_311704777.1">
    <property type="nucleotide sequence ID" value="NZ_JAVREL010000006.1"/>
</dbReference>
<dbReference type="Proteomes" id="UP001183246">
    <property type="component" value="Unassembled WGS sequence"/>
</dbReference>
<dbReference type="GO" id="GO:0016787">
    <property type="term" value="F:hydrolase activity"/>
    <property type="evidence" value="ECO:0007669"/>
    <property type="project" value="UniProtKB-KW"/>
</dbReference>
<organism evidence="6 7">
    <name type="scientific">Streptomyces litchfieldiae</name>
    <dbReference type="NCBI Taxonomy" id="3075543"/>
    <lineage>
        <taxon>Bacteria</taxon>
        <taxon>Bacillati</taxon>
        <taxon>Actinomycetota</taxon>
        <taxon>Actinomycetes</taxon>
        <taxon>Kitasatosporales</taxon>
        <taxon>Streptomycetaceae</taxon>
        <taxon>Streptomyces</taxon>
    </lineage>
</organism>
<dbReference type="PANTHER" id="PTHR42812">
    <property type="entry name" value="BETA-XYLOSIDASE"/>
    <property type="match status" value="1"/>
</dbReference>
<dbReference type="InterPro" id="IPR041542">
    <property type="entry name" value="GH43_C2"/>
</dbReference>
<evidence type="ECO:0000259" key="5">
    <source>
        <dbReference type="Pfam" id="PF17851"/>
    </source>
</evidence>
<dbReference type="InterPro" id="IPR023296">
    <property type="entry name" value="Glyco_hydro_beta-prop_sf"/>
</dbReference>
<dbReference type="PANTHER" id="PTHR42812:SF12">
    <property type="entry name" value="BETA-XYLOSIDASE-RELATED"/>
    <property type="match status" value="1"/>
</dbReference>
<keyword evidence="3 4" id="KW-0326">Glycosidase</keyword>
<evidence type="ECO:0000256" key="2">
    <source>
        <dbReference type="ARBA" id="ARBA00022801"/>
    </source>
</evidence>